<evidence type="ECO:0000256" key="2">
    <source>
        <dbReference type="ARBA" id="ARBA00022475"/>
    </source>
</evidence>
<dbReference type="InterPro" id="IPR013525">
    <property type="entry name" value="ABC2_TM"/>
</dbReference>
<name>W0F1P1_9BACT</name>
<gene>
    <name evidence="8" type="ORF">NIASO_12200</name>
</gene>
<evidence type="ECO:0000256" key="5">
    <source>
        <dbReference type="ARBA" id="ARBA00023136"/>
    </source>
</evidence>
<evidence type="ECO:0000256" key="3">
    <source>
        <dbReference type="ARBA" id="ARBA00022692"/>
    </source>
</evidence>
<evidence type="ECO:0000256" key="1">
    <source>
        <dbReference type="ARBA" id="ARBA00004651"/>
    </source>
</evidence>
<keyword evidence="4 6" id="KW-1133">Transmembrane helix</keyword>
<dbReference type="RefSeq" id="WP_008585882.1">
    <property type="nucleotide sequence ID" value="NZ_CP007035.1"/>
</dbReference>
<dbReference type="GO" id="GO:0140359">
    <property type="term" value="F:ABC-type transporter activity"/>
    <property type="evidence" value="ECO:0007669"/>
    <property type="project" value="InterPro"/>
</dbReference>
<proteinExistence type="predicted"/>
<keyword evidence="2" id="KW-1003">Cell membrane</keyword>
<keyword evidence="3 6" id="KW-0812">Transmembrane</keyword>
<evidence type="ECO:0000313" key="8">
    <source>
        <dbReference type="EMBL" id="AHF15708.1"/>
    </source>
</evidence>
<feature type="transmembrane region" description="Helical" evidence="6">
    <location>
        <begin position="230"/>
        <end position="252"/>
    </location>
</feature>
<dbReference type="Pfam" id="PF12698">
    <property type="entry name" value="ABC2_membrane_3"/>
    <property type="match status" value="1"/>
</dbReference>
<feature type="domain" description="ABC-2 type transporter transmembrane" evidence="7">
    <location>
        <begin position="19"/>
        <end position="396"/>
    </location>
</feature>
<evidence type="ECO:0000256" key="6">
    <source>
        <dbReference type="SAM" id="Phobius"/>
    </source>
</evidence>
<reference evidence="8 9" key="1">
    <citation type="submission" date="2013-12" db="EMBL/GenBank/DDBJ databases">
        <authorList>
            <consortium name="DOE Joint Genome Institute"/>
            <person name="Eisen J."/>
            <person name="Huntemann M."/>
            <person name="Han J."/>
            <person name="Chen A."/>
            <person name="Kyrpides N."/>
            <person name="Mavromatis K."/>
            <person name="Markowitz V."/>
            <person name="Palaniappan K."/>
            <person name="Ivanova N."/>
            <person name="Schaumberg A."/>
            <person name="Pati A."/>
            <person name="Liolios K."/>
            <person name="Nordberg H.P."/>
            <person name="Cantor M.N."/>
            <person name="Hua S.X."/>
            <person name="Woyke T."/>
        </authorList>
    </citation>
    <scope>NUCLEOTIDE SEQUENCE [LARGE SCALE GENOMIC DNA]</scope>
    <source>
        <strain evidence="9">DSM 19437</strain>
    </source>
</reference>
<dbReference type="STRING" id="929713.NIASO_12200"/>
<dbReference type="KEGG" id="nso:NIASO_12200"/>
<dbReference type="HOGENOM" id="CLU_046841_2_1_10"/>
<dbReference type="PANTHER" id="PTHR30294:SF29">
    <property type="entry name" value="MULTIDRUG ABC TRANSPORTER PERMEASE YBHS-RELATED"/>
    <property type="match status" value="1"/>
</dbReference>
<feature type="transmembrane region" description="Helical" evidence="6">
    <location>
        <begin position="177"/>
        <end position="198"/>
    </location>
</feature>
<dbReference type="Proteomes" id="UP000003586">
    <property type="component" value="Chromosome"/>
</dbReference>
<keyword evidence="9" id="KW-1185">Reference proteome</keyword>
<dbReference type="AlphaFoldDB" id="W0F1P1"/>
<evidence type="ECO:0000256" key="4">
    <source>
        <dbReference type="ARBA" id="ARBA00022989"/>
    </source>
</evidence>
<keyword evidence="5 6" id="KW-0472">Membrane</keyword>
<sequence length="423" mass="46878">MNKILLIIQREYLSRVRKKSFIITTLLLPLAYLGLIFGTSYISEKAGANLKIAIIDSSGSFTQQRIDKANKDYPGSTLTLVKDAPADLGKDFDTKGYDGYVVIPANTMVSNAPDNLIIKSKKTLGTVAEVQAKLNTIWNGIKYERLGIDTLKQNVLNESKLNVKAENTVNKTTDASLAYGIGFACGLLIYFIVLLYGTQVMMGVMEEKTNRIAEIMVSSVKPFQMMIGKIIGIALVALTQFVLWILFITLIYNVSKAGMGDKNAVAGVIGDIQKIFTSVDVPLILFLFVFYFLGGFFFYASIYAAVGSTVNEDMREAQSLSFPITMIIVFSFFLMTTAAKDPASPVAVWGSIIPFSSPLVMMARIPYGMPGTVPYWQLALSMALLVASFLFLSWFAGKIYRTGILMYGKKPTWKEMIRWAFRK</sequence>
<protein>
    <submittedName>
        <fullName evidence="8">ABC transporter permease</fullName>
    </submittedName>
</protein>
<evidence type="ECO:0000313" key="9">
    <source>
        <dbReference type="Proteomes" id="UP000003586"/>
    </source>
</evidence>
<feature type="transmembrane region" description="Helical" evidence="6">
    <location>
        <begin position="320"/>
        <end position="340"/>
    </location>
</feature>
<accession>W0F1P1</accession>
<feature type="transmembrane region" description="Helical" evidence="6">
    <location>
        <begin position="21"/>
        <end position="42"/>
    </location>
</feature>
<dbReference type="PANTHER" id="PTHR30294">
    <property type="entry name" value="MEMBRANE COMPONENT OF ABC TRANSPORTER YHHJ-RELATED"/>
    <property type="match status" value="1"/>
</dbReference>
<dbReference type="OrthoDB" id="9768837at2"/>
<dbReference type="InterPro" id="IPR051449">
    <property type="entry name" value="ABC-2_transporter_component"/>
</dbReference>
<dbReference type="GO" id="GO:0005886">
    <property type="term" value="C:plasma membrane"/>
    <property type="evidence" value="ECO:0007669"/>
    <property type="project" value="UniProtKB-SubCell"/>
</dbReference>
<feature type="transmembrane region" description="Helical" evidence="6">
    <location>
        <begin position="375"/>
        <end position="396"/>
    </location>
</feature>
<dbReference type="EMBL" id="CP007035">
    <property type="protein sequence ID" value="AHF15708.1"/>
    <property type="molecule type" value="Genomic_DNA"/>
</dbReference>
<comment type="subcellular location">
    <subcellularLocation>
        <location evidence="1">Cell membrane</location>
        <topology evidence="1">Multi-pass membrane protein</topology>
    </subcellularLocation>
</comment>
<feature type="transmembrane region" description="Helical" evidence="6">
    <location>
        <begin position="283"/>
        <end position="308"/>
    </location>
</feature>
<dbReference type="eggNOG" id="COG1668">
    <property type="taxonomic scope" value="Bacteria"/>
</dbReference>
<organism evidence="8 9">
    <name type="scientific">Niabella soli DSM 19437</name>
    <dbReference type="NCBI Taxonomy" id="929713"/>
    <lineage>
        <taxon>Bacteria</taxon>
        <taxon>Pseudomonadati</taxon>
        <taxon>Bacteroidota</taxon>
        <taxon>Chitinophagia</taxon>
        <taxon>Chitinophagales</taxon>
        <taxon>Chitinophagaceae</taxon>
        <taxon>Niabella</taxon>
    </lineage>
</organism>
<dbReference type="Gene3D" id="3.40.190.10">
    <property type="entry name" value="Periplasmic binding protein-like II"/>
    <property type="match status" value="1"/>
</dbReference>
<evidence type="ECO:0000259" key="7">
    <source>
        <dbReference type="Pfam" id="PF12698"/>
    </source>
</evidence>